<dbReference type="InterPro" id="IPR023753">
    <property type="entry name" value="FAD/NAD-binding_dom"/>
</dbReference>
<evidence type="ECO:0000313" key="9">
    <source>
        <dbReference type="Proteomes" id="UP001601992"/>
    </source>
</evidence>
<dbReference type="PRINTS" id="PR00368">
    <property type="entry name" value="FADPNR"/>
</dbReference>
<dbReference type="EC" id="1.6.5.-" evidence="8"/>
<dbReference type="Proteomes" id="UP001601992">
    <property type="component" value="Unassembled WGS sequence"/>
</dbReference>
<feature type="domain" description="FAD/NAD(P)-binding" evidence="7">
    <location>
        <begin position="9"/>
        <end position="281"/>
    </location>
</feature>
<evidence type="ECO:0000259" key="7">
    <source>
        <dbReference type="Pfam" id="PF07992"/>
    </source>
</evidence>
<gene>
    <name evidence="8" type="ORF">ACFYXQ_15165</name>
</gene>
<dbReference type="EMBL" id="JBIAQY010000004">
    <property type="protein sequence ID" value="MFF3569111.1"/>
    <property type="molecule type" value="Genomic_DNA"/>
</dbReference>
<evidence type="ECO:0000256" key="3">
    <source>
        <dbReference type="ARBA" id="ARBA00022630"/>
    </source>
</evidence>
<comment type="caution">
    <text evidence="8">The sequence shown here is derived from an EMBL/GenBank/DDBJ whole genome shotgun (WGS) entry which is preliminary data.</text>
</comment>
<keyword evidence="5 8" id="KW-0560">Oxidoreductase</keyword>
<evidence type="ECO:0000256" key="4">
    <source>
        <dbReference type="ARBA" id="ARBA00022827"/>
    </source>
</evidence>
<organism evidence="8 9">
    <name type="scientific">Nocardia jiangxiensis</name>
    <dbReference type="NCBI Taxonomy" id="282685"/>
    <lineage>
        <taxon>Bacteria</taxon>
        <taxon>Bacillati</taxon>
        <taxon>Actinomycetota</taxon>
        <taxon>Actinomycetes</taxon>
        <taxon>Mycobacteriales</taxon>
        <taxon>Nocardiaceae</taxon>
        <taxon>Nocardia</taxon>
    </lineage>
</organism>
<comment type="similarity">
    <text evidence="2">Belongs to the NADH dehydrogenase family.</text>
</comment>
<keyword evidence="3" id="KW-0285">Flavoprotein</keyword>
<keyword evidence="9" id="KW-1185">Reference proteome</keyword>
<evidence type="ECO:0000256" key="5">
    <source>
        <dbReference type="ARBA" id="ARBA00023002"/>
    </source>
</evidence>
<reference evidence="8 9" key="1">
    <citation type="submission" date="2024-10" db="EMBL/GenBank/DDBJ databases">
        <title>The Natural Products Discovery Center: Release of the First 8490 Sequenced Strains for Exploring Actinobacteria Biosynthetic Diversity.</title>
        <authorList>
            <person name="Kalkreuter E."/>
            <person name="Kautsar S.A."/>
            <person name="Yang D."/>
            <person name="Bader C.D."/>
            <person name="Teijaro C.N."/>
            <person name="Fluegel L."/>
            <person name="Davis C.M."/>
            <person name="Simpson J.R."/>
            <person name="Lauterbach L."/>
            <person name="Steele A.D."/>
            <person name="Gui C."/>
            <person name="Meng S."/>
            <person name="Li G."/>
            <person name="Viehrig K."/>
            <person name="Ye F."/>
            <person name="Su P."/>
            <person name="Kiefer A.F."/>
            <person name="Nichols A."/>
            <person name="Cepeda A.J."/>
            <person name="Yan W."/>
            <person name="Fan B."/>
            <person name="Jiang Y."/>
            <person name="Adhikari A."/>
            <person name="Zheng C.-J."/>
            <person name="Schuster L."/>
            <person name="Cowan T.M."/>
            <person name="Smanski M.J."/>
            <person name="Chevrette M.G."/>
            <person name="De Carvalho L.P.S."/>
            <person name="Shen B."/>
        </authorList>
    </citation>
    <scope>NUCLEOTIDE SEQUENCE [LARGE SCALE GENOMIC DNA]</scope>
    <source>
        <strain evidence="8 9">NPDC002593</strain>
    </source>
</reference>
<dbReference type="PANTHER" id="PTHR42913">
    <property type="entry name" value="APOPTOSIS-INDUCING FACTOR 1"/>
    <property type="match status" value="1"/>
</dbReference>
<accession>A0ABW6RYL4</accession>
<keyword evidence="4" id="KW-0274">FAD</keyword>
<feature type="region of interest" description="Disordered" evidence="6">
    <location>
        <begin position="373"/>
        <end position="393"/>
    </location>
</feature>
<protein>
    <submittedName>
        <fullName evidence="8">NAD(P)/FAD-dependent oxidoreductase</fullName>
        <ecNumber evidence="8">1.6.5.-</ecNumber>
    </submittedName>
</protein>
<proteinExistence type="inferred from homology"/>
<name>A0ABW6RYL4_9NOCA</name>
<evidence type="ECO:0000313" key="8">
    <source>
        <dbReference type="EMBL" id="MFF3569111.1"/>
    </source>
</evidence>
<dbReference type="Gene3D" id="3.50.50.100">
    <property type="match status" value="1"/>
</dbReference>
<evidence type="ECO:0000256" key="1">
    <source>
        <dbReference type="ARBA" id="ARBA00001974"/>
    </source>
</evidence>
<dbReference type="PANTHER" id="PTHR42913:SF3">
    <property type="entry name" value="64 KDA MITOCHONDRIAL NADH DEHYDROGENASE (EUROFUNG)"/>
    <property type="match status" value="1"/>
</dbReference>
<dbReference type="SUPFAM" id="SSF51905">
    <property type="entry name" value="FAD/NAD(P)-binding domain"/>
    <property type="match status" value="2"/>
</dbReference>
<dbReference type="RefSeq" id="WP_040824399.1">
    <property type="nucleotide sequence ID" value="NZ_JBIAQY010000004.1"/>
</dbReference>
<evidence type="ECO:0000256" key="2">
    <source>
        <dbReference type="ARBA" id="ARBA00005272"/>
    </source>
</evidence>
<comment type="cofactor">
    <cofactor evidence="1">
        <name>FAD</name>
        <dbReference type="ChEBI" id="CHEBI:57692"/>
    </cofactor>
</comment>
<sequence length="393" mass="40744">MTEHNTQHRVVVVGGGYAGTVAANRLRKRDDVHITMVNPRPAFVDRVRLHQLVAGTGVATIDYETLLGAGIELVVDTATRIDTATRTVRLASGRGLGYDHVVYAVGSTEAAPSVPGGDEFACRMGEFESARRLRARLDELPADAPITVVGGGPTGIETAAELAEQGWGVTLVCGGTLMPSLSASGRRYVAKWLSRQGVSVLESDPVGEVRADAVVLSGGAVHPSGLTIWTTGFGVPQLAAASGLRTDAIGRLLTDETLTSIDDDRVVATGDAAAPSGQPLRMSSQAAGALGAQAADTVLSHIAGAPPAVVDVALTGTCLSLGRRIGVRQLAHKDDTAMNLYIGGRAGARIKEVTCNFAVGKIRREARKPGSLVWVKGGPRPDSRDVAPAVTSV</sequence>
<evidence type="ECO:0000256" key="6">
    <source>
        <dbReference type="SAM" id="MobiDB-lite"/>
    </source>
</evidence>
<dbReference type="GO" id="GO:0016491">
    <property type="term" value="F:oxidoreductase activity"/>
    <property type="evidence" value="ECO:0007669"/>
    <property type="project" value="UniProtKB-KW"/>
</dbReference>
<dbReference type="InterPro" id="IPR036188">
    <property type="entry name" value="FAD/NAD-bd_sf"/>
</dbReference>
<dbReference type="Pfam" id="PF07992">
    <property type="entry name" value="Pyr_redox_2"/>
    <property type="match status" value="1"/>
</dbReference>
<dbReference type="PRINTS" id="PR00469">
    <property type="entry name" value="PNDRDTASEII"/>
</dbReference>
<dbReference type="InterPro" id="IPR051169">
    <property type="entry name" value="NADH-Q_oxidoreductase"/>
</dbReference>